<name>A0A934NQX9_9NOCA</name>
<dbReference type="Proteomes" id="UP000655868">
    <property type="component" value="Unassembled WGS sequence"/>
</dbReference>
<dbReference type="InterPro" id="IPR024072">
    <property type="entry name" value="DHFR-like_dom_sf"/>
</dbReference>
<protein>
    <submittedName>
        <fullName evidence="2">Dihydrofolate reductase family protein</fullName>
    </submittedName>
</protein>
<dbReference type="EMBL" id="JAEMNV010000003">
    <property type="protein sequence ID" value="MBJ8339637.1"/>
    <property type="molecule type" value="Genomic_DNA"/>
</dbReference>
<organism evidence="2 3">
    <name type="scientific">Antrihabitans stalagmiti</name>
    <dbReference type="NCBI Taxonomy" id="2799499"/>
    <lineage>
        <taxon>Bacteria</taxon>
        <taxon>Bacillati</taxon>
        <taxon>Actinomycetota</taxon>
        <taxon>Actinomycetes</taxon>
        <taxon>Mycobacteriales</taxon>
        <taxon>Nocardiaceae</taxon>
        <taxon>Antrihabitans</taxon>
    </lineage>
</organism>
<dbReference type="GO" id="GO:0009231">
    <property type="term" value="P:riboflavin biosynthetic process"/>
    <property type="evidence" value="ECO:0007669"/>
    <property type="project" value="InterPro"/>
</dbReference>
<accession>A0A934NQX9</accession>
<dbReference type="Pfam" id="PF01872">
    <property type="entry name" value="RibD_C"/>
    <property type="match status" value="1"/>
</dbReference>
<dbReference type="AlphaFoldDB" id="A0A934NQX9"/>
<evidence type="ECO:0000259" key="1">
    <source>
        <dbReference type="Pfam" id="PF01872"/>
    </source>
</evidence>
<gene>
    <name evidence="2" type="ORF">JGU71_12135</name>
</gene>
<evidence type="ECO:0000313" key="3">
    <source>
        <dbReference type="Proteomes" id="UP000655868"/>
    </source>
</evidence>
<dbReference type="GO" id="GO:0008703">
    <property type="term" value="F:5-amino-6-(5-phosphoribosylamino)uracil reductase activity"/>
    <property type="evidence" value="ECO:0007669"/>
    <property type="project" value="InterPro"/>
</dbReference>
<evidence type="ECO:0000313" key="2">
    <source>
        <dbReference type="EMBL" id="MBJ8339637.1"/>
    </source>
</evidence>
<dbReference type="InterPro" id="IPR002734">
    <property type="entry name" value="RibDG_C"/>
</dbReference>
<comment type="caution">
    <text evidence="2">The sequence shown here is derived from an EMBL/GenBank/DDBJ whole genome shotgun (WGS) entry which is preliminary data.</text>
</comment>
<dbReference type="SUPFAM" id="SSF53597">
    <property type="entry name" value="Dihydrofolate reductase-like"/>
    <property type="match status" value="1"/>
</dbReference>
<keyword evidence="3" id="KW-1185">Reference proteome</keyword>
<proteinExistence type="predicted"/>
<feature type="domain" description="Bacterial bifunctional deaminase-reductase C-terminal" evidence="1">
    <location>
        <begin position="4"/>
        <end position="183"/>
    </location>
</feature>
<reference evidence="2" key="1">
    <citation type="submission" date="2020-12" db="EMBL/GenBank/DDBJ databases">
        <title>Antrihabitans popcorni sp. nov. and Antrihabitans auranticaus sp. nov., isolated from a larva cave.</title>
        <authorList>
            <person name="Lee S.D."/>
            <person name="Kim I.S."/>
        </authorList>
    </citation>
    <scope>NUCLEOTIDE SEQUENCE</scope>
    <source>
        <strain evidence="2">YC3-6</strain>
    </source>
</reference>
<sequence length="198" mass="21422">MGRVFSNMSMSLDGFIEDAHGSVDQLFEWYTSGPVETKTANDGVTFNQSDEDAELMEQVVAGIGALVTGRTLFDLTQGWGGSHPVGVPVVVVTHNVPTAEEWPHQDAPFTFVTDGIEAAIAKAKELAGDKDVVIASTTIAQQALDAQLLDMISVDLVPYLLGSGKPYFANLANKPVRLENPTIRKGNRATHLTYEVRY</sequence>
<dbReference type="RefSeq" id="WP_199704361.1">
    <property type="nucleotide sequence ID" value="NZ_JAEMNV010000003.1"/>
</dbReference>
<dbReference type="Gene3D" id="3.40.430.10">
    <property type="entry name" value="Dihydrofolate Reductase, subunit A"/>
    <property type="match status" value="1"/>
</dbReference>